<gene>
    <name evidence="3" type="ORF">FE810_04285</name>
</gene>
<evidence type="ECO:0000256" key="2">
    <source>
        <dbReference type="SAM" id="Phobius"/>
    </source>
</evidence>
<reference evidence="3 4" key="1">
    <citation type="submission" date="2019-05" db="EMBL/GenBank/DDBJ databases">
        <title>Genome sequences of Thalassotalea litorea 1K03283.</title>
        <authorList>
            <person name="Zhang D."/>
        </authorList>
    </citation>
    <scope>NUCLEOTIDE SEQUENCE [LARGE SCALE GENOMIC DNA]</scope>
    <source>
        <strain evidence="3 4">MCCC 1K03283</strain>
    </source>
</reference>
<keyword evidence="2" id="KW-0472">Membrane</keyword>
<dbReference type="RefSeq" id="WP_138318800.1">
    <property type="nucleotide sequence ID" value="NZ_VCBC01000004.1"/>
</dbReference>
<dbReference type="Pfam" id="PF11948">
    <property type="entry name" value="DUF3465"/>
    <property type="match status" value="1"/>
</dbReference>
<dbReference type="OrthoDB" id="195616at2"/>
<feature type="transmembrane region" description="Helical" evidence="2">
    <location>
        <begin position="7"/>
        <end position="26"/>
    </location>
</feature>
<accession>A0A5R9IMH4</accession>
<evidence type="ECO:0000313" key="4">
    <source>
        <dbReference type="Proteomes" id="UP000307790"/>
    </source>
</evidence>
<name>A0A5R9IMH4_9GAMM</name>
<protein>
    <submittedName>
        <fullName evidence="3">DUF3465 domain-containing protein</fullName>
    </submittedName>
</protein>
<feature type="region of interest" description="Disordered" evidence="1">
    <location>
        <begin position="33"/>
        <end position="56"/>
    </location>
</feature>
<evidence type="ECO:0000313" key="3">
    <source>
        <dbReference type="EMBL" id="TLU66735.1"/>
    </source>
</evidence>
<sequence length="169" mass="19076">MPRRNNLNFKNISAGIICVLIVAYIINRPEPNVQSAPSVNQDSASTEVNLPTSSAETTQNLRALDEAFRNRQSDVQIQALGKVQTLLADDNKGSRHQRFILRVSPSQTVLVAHNIDLAPKITDLKKGDLVEFYGEYEWNSKGGVIHWTHHDPNKKHIDGWLRHKGKVYE</sequence>
<dbReference type="InterPro" id="IPR021856">
    <property type="entry name" value="DUF3465"/>
</dbReference>
<evidence type="ECO:0000256" key="1">
    <source>
        <dbReference type="SAM" id="MobiDB-lite"/>
    </source>
</evidence>
<dbReference type="AlphaFoldDB" id="A0A5R9IMH4"/>
<keyword evidence="4" id="KW-1185">Reference proteome</keyword>
<comment type="caution">
    <text evidence="3">The sequence shown here is derived from an EMBL/GenBank/DDBJ whole genome shotgun (WGS) entry which is preliminary data.</text>
</comment>
<dbReference type="EMBL" id="VCBC01000004">
    <property type="protein sequence ID" value="TLU66735.1"/>
    <property type="molecule type" value="Genomic_DNA"/>
</dbReference>
<keyword evidence="2" id="KW-1133">Transmembrane helix</keyword>
<keyword evidence="2" id="KW-0812">Transmembrane</keyword>
<dbReference type="Proteomes" id="UP000307790">
    <property type="component" value="Unassembled WGS sequence"/>
</dbReference>
<proteinExistence type="predicted"/>
<organism evidence="3 4">
    <name type="scientific">Thalassotalea litorea</name>
    <dbReference type="NCBI Taxonomy" id="2020715"/>
    <lineage>
        <taxon>Bacteria</taxon>
        <taxon>Pseudomonadati</taxon>
        <taxon>Pseudomonadota</taxon>
        <taxon>Gammaproteobacteria</taxon>
        <taxon>Alteromonadales</taxon>
        <taxon>Colwelliaceae</taxon>
        <taxon>Thalassotalea</taxon>
    </lineage>
</organism>